<evidence type="ECO:0000313" key="3">
    <source>
        <dbReference type="EMBL" id="GMN66349.1"/>
    </source>
</evidence>
<dbReference type="Proteomes" id="UP001187192">
    <property type="component" value="Unassembled WGS sequence"/>
</dbReference>
<name>A0AA88J9N9_FICCA</name>
<keyword evidence="4" id="KW-1185">Reference proteome</keyword>
<reference evidence="3" key="1">
    <citation type="submission" date="2023-07" db="EMBL/GenBank/DDBJ databases">
        <title>draft genome sequence of fig (Ficus carica).</title>
        <authorList>
            <person name="Takahashi T."/>
            <person name="Nishimura K."/>
        </authorList>
    </citation>
    <scope>NUCLEOTIDE SEQUENCE</scope>
</reference>
<dbReference type="AlphaFoldDB" id="A0AA88J9N9"/>
<keyword evidence="2" id="KW-0472">Membrane</keyword>
<gene>
    <name evidence="3" type="ORF">TIFTF001_035412</name>
</gene>
<feature type="transmembrane region" description="Helical" evidence="2">
    <location>
        <begin position="307"/>
        <end position="325"/>
    </location>
</feature>
<feature type="compositionally biased region" description="Acidic residues" evidence="1">
    <location>
        <begin position="278"/>
        <end position="290"/>
    </location>
</feature>
<keyword evidence="2" id="KW-1133">Transmembrane helix</keyword>
<proteinExistence type="predicted"/>
<comment type="caution">
    <text evidence="3">The sequence shown here is derived from an EMBL/GenBank/DDBJ whole genome shotgun (WGS) entry which is preliminary data.</text>
</comment>
<dbReference type="EMBL" id="BTGU01000315">
    <property type="protein sequence ID" value="GMN66349.1"/>
    <property type="molecule type" value="Genomic_DNA"/>
</dbReference>
<keyword evidence="2" id="KW-0812">Transmembrane</keyword>
<accession>A0AA88J9N9</accession>
<sequence>MILSPFVTILRGQCPSDPGPYRAGRIATDAEFGEVDGPRIMPSILPTLNMNPIIIVDDDGEVIATSNAQRLSVVRCDPKKQKSRGQGSNSQAPENRELAGPTSMEPVISPAPRHQDKDKSKAVATQEKNTPPLFSSLHGLVGSSRPFFRPLVQMIGLLSGSRALMISLRRHSRWSSRLCPQEVSRLRGATEDGQGGILDREVQNQDSAVGKGLCFTQGEQERIWAAEEEYKESAEAEKIKDDFYFTSFGRVNKHVMHRLLGTNPKVFKDPTGVSEFEGSVEDSGDGEEASSDPPIGADNLSPATDDGAAWTSLLFVYYLVFFFFLKSTFRVA</sequence>
<protein>
    <submittedName>
        <fullName evidence="3">Uncharacterized protein</fullName>
    </submittedName>
</protein>
<evidence type="ECO:0000256" key="1">
    <source>
        <dbReference type="SAM" id="MobiDB-lite"/>
    </source>
</evidence>
<feature type="region of interest" description="Disordered" evidence="1">
    <location>
        <begin position="76"/>
        <end position="132"/>
    </location>
</feature>
<evidence type="ECO:0000313" key="4">
    <source>
        <dbReference type="Proteomes" id="UP001187192"/>
    </source>
</evidence>
<feature type="compositionally biased region" description="Polar residues" evidence="1">
    <location>
        <begin position="84"/>
        <end position="93"/>
    </location>
</feature>
<organism evidence="3 4">
    <name type="scientific">Ficus carica</name>
    <name type="common">Common fig</name>
    <dbReference type="NCBI Taxonomy" id="3494"/>
    <lineage>
        <taxon>Eukaryota</taxon>
        <taxon>Viridiplantae</taxon>
        <taxon>Streptophyta</taxon>
        <taxon>Embryophyta</taxon>
        <taxon>Tracheophyta</taxon>
        <taxon>Spermatophyta</taxon>
        <taxon>Magnoliopsida</taxon>
        <taxon>eudicotyledons</taxon>
        <taxon>Gunneridae</taxon>
        <taxon>Pentapetalae</taxon>
        <taxon>rosids</taxon>
        <taxon>fabids</taxon>
        <taxon>Rosales</taxon>
        <taxon>Moraceae</taxon>
        <taxon>Ficeae</taxon>
        <taxon>Ficus</taxon>
    </lineage>
</organism>
<evidence type="ECO:0000256" key="2">
    <source>
        <dbReference type="SAM" id="Phobius"/>
    </source>
</evidence>
<feature type="region of interest" description="Disordered" evidence="1">
    <location>
        <begin position="270"/>
        <end position="300"/>
    </location>
</feature>